<organism evidence="2 3">
    <name type="scientific">marine gamma proteobacterium HTCC2143</name>
    <dbReference type="NCBI Taxonomy" id="247633"/>
    <lineage>
        <taxon>Bacteria</taxon>
        <taxon>Pseudomonadati</taxon>
        <taxon>Pseudomonadota</taxon>
        <taxon>Gammaproteobacteria</taxon>
        <taxon>Cellvibrionales</taxon>
        <taxon>Spongiibacteraceae</taxon>
        <taxon>BD1-7 clade</taxon>
    </lineage>
</organism>
<sequence length="735" mass="81151">MSDITRRSFLKATAWIAGGITIAFSARYAMEKSVAVGPTLEFPNTESGKGWLQIQSDGKVHMLCPRMEMGQNANTGLAQIVAEELNIRVEDITLHYPTTSETAPIGFTAGSLSMMLFSKPVAIAAASMRENLRCRAAKIYKIPVDEVLDTEGGFVIIGSPRLGYQDLVTDESIELDCEDSVIPNLYTFDPRRIKKQVGQEAEPRGIKDLVTGAAVFSGDIQLPGMLYGRVIKPPVRKARLKNLNLLSAKNIIGFFDIVRDGDFVGVVCRTPGSLDKAVRSVIVEWELPEPINQEKINQLIDINVALQDGDLPRTVQDENHSPSANWDVDLEFAVQLQTHAMQEPRAAVAHIEKINDIERINIWTGTQDPWAVKRHCASDIGFSEDQVEVHPMRMGGGFGGREHYEVEQDAARLALATGLPIKVQWTREDEFRVGRNRSPSSHRMRLASDHKGVLSNWWHAYASGYVFYSRSRLPDWLLPIKRSTAGGDFGVSRGAHPAYKSSSIRVEYKEVDLPIDLGVWRSLNGAPNTFVIESTMDELARQKSIDPVKFKLMNLPDSMARLGNCLKRVEKMASGKLLPTKSGYGRGFACGVYEKNSFVAVSVDLHIDHEARKICIDRMCCAQDVGMAINPDQLRAQIESNLVWSIGMALMEKVEIGDGQIASNNFHNYIIPRMSDIPELNIDVIDNPTIHPAGAGEVALIAGSPAIANAIRDATGLRLTRLPIKYTDITVPGAL</sequence>
<dbReference type="PANTHER" id="PTHR47495:SF1">
    <property type="entry name" value="BLL3820 PROTEIN"/>
    <property type="match status" value="1"/>
</dbReference>
<dbReference type="Gene3D" id="3.30.365.10">
    <property type="entry name" value="Aldehyde oxidase/xanthine dehydrogenase, molybdopterin binding domain"/>
    <property type="match status" value="4"/>
</dbReference>
<comment type="caution">
    <text evidence="2">The sequence shown here is derived from an EMBL/GenBank/DDBJ whole genome shotgun (WGS) entry which is preliminary data.</text>
</comment>
<dbReference type="InterPro" id="IPR052516">
    <property type="entry name" value="N-heterocyclic_Hydroxylase"/>
</dbReference>
<feature type="domain" description="Aldehyde oxidase/xanthine dehydrogenase a/b hammerhead" evidence="1">
    <location>
        <begin position="211"/>
        <end position="289"/>
    </location>
</feature>
<dbReference type="STRING" id="247633.GP2143_11679"/>
<dbReference type="PANTHER" id="PTHR47495">
    <property type="entry name" value="ALDEHYDE DEHYDROGENASE"/>
    <property type="match status" value="1"/>
</dbReference>
<evidence type="ECO:0000313" key="3">
    <source>
        <dbReference type="Proteomes" id="UP000004931"/>
    </source>
</evidence>
<dbReference type="Gene3D" id="3.90.1170.50">
    <property type="entry name" value="Aldehyde oxidase/xanthine dehydrogenase, a/b hammerhead"/>
    <property type="match status" value="1"/>
</dbReference>
<dbReference type="InterPro" id="IPR046867">
    <property type="entry name" value="AldOxase/xan_DH_MoCoBD2"/>
</dbReference>
<gene>
    <name evidence="2" type="ORF">GP2143_11679</name>
</gene>
<dbReference type="PIRSF" id="PIRSF036389">
    <property type="entry name" value="IOR_B"/>
    <property type="match status" value="1"/>
</dbReference>
<dbReference type="Proteomes" id="UP000004931">
    <property type="component" value="Unassembled WGS sequence"/>
</dbReference>
<dbReference type="InterPro" id="IPR000674">
    <property type="entry name" value="Ald_Oxase/Xan_DH_a/b"/>
</dbReference>
<proteinExistence type="predicted"/>
<evidence type="ECO:0000259" key="1">
    <source>
        <dbReference type="SMART" id="SM01008"/>
    </source>
</evidence>
<dbReference type="SUPFAM" id="SSF56003">
    <property type="entry name" value="Molybdenum cofactor-binding domain"/>
    <property type="match status" value="2"/>
</dbReference>
<keyword evidence="3" id="KW-1185">Reference proteome</keyword>
<evidence type="ECO:0000313" key="2">
    <source>
        <dbReference type="EMBL" id="EAW29857.1"/>
    </source>
</evidence>
<dbReference type="SMART" id="SM01008">
    <property type="entry name" value="Ald_Xan_dh_C"/>
    <property type="match status" value="1"/>
</dbReference>
<dbReference type="InterPro" id="IPR006311">
    <property type="entry name" value="TAT_signal"/>
</dbReference>
<accession>A0YGY2</accession>
<dbReference type="OrthoDB" id="9767994at2"/>
<dbReference type="AlphaFoldDB" id="A0YGY2"/>
<dbReference type="eggNOG" id="COG1529">
    <property type="taxonomic scope" value="Bacteria"/>
</dbReference>
<protein>
    <submittedName>
        <fullName evidence="2">Molybdopterin-binding xanthine dehydrogenase</fullName>
    </submittedName>
</protein>
<dbReference type="PROSITE" id="PS51318">
    <property type="entry name" value="TAT"/>
    <property type="match status" value="1"/>
</dbReference>
<dbReference type="EMBL" id="AAVT01000013">
    <property type="protein sequence ID" value="EAW29857.1"/>
    <property type="molecule type" value="Genomic_DNA"/>
</dbReference>
<name>A0YGY2_9GAMM</name>
<dbReference type="InterPro" id="IPR012368">
    <property type="entry name" value="OxRdtase_Mopterin-bd_su_IorB"/>
</dbReference>
<dbReference type="InterPro" id="IPR008274">
    <property type="entry name" value="AldOxase/xan_DH_MoCoBD1"/>
</dbReference>
<reference evidence="2 3" key="1">
    <citation type="journal article" date="2010" name="J. Bacteriol.">
        <title>Genome sequence of the oligotrophic marine Gammaproteobacterium HTCC2143, isolated from the Oregon Coast.</title>
        <authorList>
            <person name="Oh H.M."/>
            <person name="Kang I."/>
            <person name="Ferriera S."/>
            <person name="Giovannoni S.J."/>
            <person name="Cho J.C."/>
        </authorList>
    </citation>
    <scope>NUCLEOTIDE SEQUENCE [LARGE SCALE GENOMIC DNA]</scope>
    <source>
        <strain evidence="2 3">HTCC2143</strain>
    </source>
</reference>
<dbReference type="InterPro" id="IPR037165">
    <property type="entry name" value="AldOxase/xan_DH_Mopterin-bd_sf"/>
</dbReference>
<dbReference type="Pfam" id="PF20256">
    <property type="entry name" value="MoCoBD_2"/>
    <property type="match status" value="2"/>
</dbReference>
<dbReference type="Pfam" id="PF02738">
    <property type="entry name" value="MoCoBD_1"/>
    <property type="match status" value="1"/>
</dbReference>
<dbReference type="GO" id="GO:0016491">
    <property type="term" value="F:oxidoreductase activity"/>
    <property type="evidence" value="ECO:0007669"/>
    <property type="project" value="InterPro"/>
</dbReference>